<dbReference type="PIRSF" id="PIRSF018671">
    <property type="entry name" value="UCP018671"/>
    <property type="match status" value="1"/>
</dbReference>
<dbReference type="InterPro" id="IPR014495">
    <property type="entry name" value="UCP018671"/>
</dbReference>
<keyword evidence="1" id="KW-1133">Transmembrane helix</keyword>
<organism evidence="3">
    <name type="scientific">hydrocarbon metagenome</name>
    <dbReference type="NCBI Taxonomy" id="938273"/>
    <lineage>
        <taxon>unclassified sequences</taxon>
        <taxon>metagenomes</taxon>
        <taxon>ecological metagenomes</taxon>
    </lineage>
</organism>
<dbReference type="EMBL" id="LNQE01001478">
    <property type="protein sequence ID" value="KUG16830.1"/>
    <property type="molecule type" value="Genomic_DNA"/>
</dbReference>
<evidence type="ECO:0000256" key="1">
    <source>
        <dbReference type="SAM" id="Phobius"/>
    </source>
</evidence>
<name>A0A0W8F7R5_9ZZZZ</name>
<dbReference type="AlphaFoldDB" id="A0A0W8F7R5"/>
<keyword evidence="1" id="KW-0472">Membrane</keyword>
<protein>
    <recommendedName>
        <fullName evidence="2">DUF1616 domain-containing protein</fullName>
    </recommendedName>
</protein>
<gene>
    <name evidence="3" type="ORF">ASZ90_013462</name>
</gene>
<dbReference type="InterPro" id="IPR011674">
    <property type="entry name" value="DUF1616"/>
</dbReference>
<dbReference type="Pfam" id="PF07760">
    <property type="entry name" value="DUF1616"/>
    <property type="match status" value="1"/>
</dbReference>
<feature type="transmembrane region" description="Helical" evidence="1">
    <location>
        <begin position="70"/>
        <end position="91"/>
    </location>
</feature>
<keyword evidence="1" id="KW-0812">Transmembrane</keyword>
<feature type="transmembrane region" description="Helical" evidence="1">
    <location>
        <begin position="155"/>
        <end position="176"/>
    </location>
</feature>
<feature type="transmembrane region" description="Helical" evidence="1">
    <location>
        <begin position="97"/>
        <end position="117"/>
    </location>
</feature>
<proteinExistence type="predicted"/>
<feature type="domain" description="DUF1616" evidence="2">
    <location>
        <begin position="17"/>
        <end position="314"/>
    </location>
</feature>
<accession>A0A0W8F7R5</accession>
<dbReference type="InterPro" id="IPR036259">
    <property type="entry name" value="MFS_trans_sf"/>
</dbReference>
<dbReference type="SUPFAM" id="SSF103473">
    <property type="entry name" value="MFS general substrate transporter"/>
    <property type="match status" value="1"/>
</dbReference>
<evidence type="ECO:0000259" key="2">
    <source>
        <dbReference type="Pfam" id="PF07760"/>
    </source>
</evidence>
<sequence length="356" mass="40155">MMERNLEQMPADLLAAVVLALAVLLFTLTPLSGLFLRIPIGLLMVLFVPGYVLIAALFPRKGDLDGIERIALSFGLSIAVVPLIGLGLNYTPWGIRLIPVVLSIVAFTLLMAAVAYWRRISRSPEERFSLNLRQWIGSLKDEIRAEGERGWVDKALTIILILSIIASIVALVYVVVTPKEGEKFTEFYILGPGGKAYDYPTEVRAGNNSTVIVGVVNHEYRLTNYTMEILLNNTPAVDILMNNTAIALSTFEHDRSAPIIPIMSMNLSLQHNDTWEQPLTYVLDETGDRQKLQFLLYKEGNFTAPYRDLHLWVNVTDMNRRPSKDLGNDGNQDWTQDWQDFPDRLIKFRGNLPPER</sequence>
<comment type="caution">
    <text evidence="3">The sequence shown here is derived from an EMBL/GenBank/DDBJ whole genome shotgun (WGS) entry which is preliminary data.</text>
</comment>
<reference evidence="3" key="1">
    <citation type="journal article" date="2015" name="Proc. Natl. Acad. Sci. U.S.A.">
        <title>Networks of energetic and metabolic interactions define dynamics in microbial communities.</title>
        <authorList>
            <person name="Embree M."/>
            <person name="Liu J.K."/>
            <person name="Al-Bassam M.M."/>
            <person name="Zengler K."/>
        </authorList>
    </citation>
    <scope>NUCLEOTIDE SEQUENCE</scope>
</reference>
<evidence type="ECO:0000313" key="3">
    <source>
        <dbReference type="EMBL" id="KUG16830.1"/>
    </source>
</evidence>
<feature type="transmembrane region" description="Helical" evidence="1">
    <location>
        <begin position="12"/>
        <end position="32"/>
    </location>
</feature>
<feature type="transmembrane region" description="Helical" evidence="1">
    <location>
        <begin position="38"/>
        <end position="58"/>
    </location>
</feature>